<comment type="caution">
    <text evidence="2">The sequence shown here is derived from an EMBL/GenBank/DDBJ whole genome shotgun (WGS) entry which is preliminary data.</text>
</comment>
<evidence type="ECO:0000313" key="3">
    <source>
        <dbReference type="Proteomes" id="UP001589813"/>
    </source>
</evidence>
<dbReference type="InterPro" id="IPR021370">
    <property type="entry name" value="DUF2987"/>
</dbReference>
<feature type="signal peptide" evidence="1">
    <location>
        <begin position="1"/>
        <end position="18"/>
    </location>
</feature>
<reference evidence="2 3" key="1">
    <citation type="submission" date="2024-09" db="EMBL/GenBank/DDBJ databases">
        <authorList>
            <person name="Sun Q."/>
            <person name="Mori K."/>
        </authorList>
    </citation>
    <scope>NUCLEOTIDE SEQUENCE [LARGE SCALE GENOMIC DNA]</scope>
    <source>
        <strain evidence="2 3">KCTC 23315</strain>
    </source>
</reference>
<keyword evidence="3" id="KW-1185">Reference proteome</keyword>
<dbReference type="EMBL" id="JBHLXP010000001">
    <property type="protein sequence ID" value="MFC0048788.1"/>
    <property type="molecule type" value="Genomic_DNA"/>
</dbReference>
<protein>
    <submittedName>
        <fullName evidence="2">DUF2987 domain-containing protein</fullName>
    </submittedName>
</protein>
<evidence type="ECO:0000256" key="1">
    <source>
        <dbReference type="SAM" id="SignalP"/>
    </source>
</evidence>
<proteinExistence type="predicted"/>
<accession>A0ABV6BGZ1</accession>
<dbReference type="Proteomes" id="UP001589813">
    <property type="component" value="Unassembled WGS sequence"/>
</dbReference>
<name>A0ABV6BGZ1_9GAMM</name>
<dbReference type="RefSeq" id="WP_377243305.1">
    <property type="nucleotide sequence ID" value="NZ_JBHLXP010000001.1"/>
</dbReference>
<organism evidence="2 3">
    <name type="scientific">Rheinheimera tilapiae</name>
    <dbReference type="NCBI Taxonomy" id="875043"/>
    <lineage>
        <taxon>Bacteria</taxon>
        <taxon>Pseudomonadati</taxon>
        <taxon>Pseudomonadota</taxon>
        <taxon>Gammaproteobacteria</taxon>
        <taxon>Chromatiales</taxon>
        <taxon>Chromatiaceae</taxon>
        <taxon>Rheinheimera</taxon>
    </lineage>
</organism>
<evidence type="ECO:0000313" key="2">
    <source>
        <dbReference type="EMBL" id="MFC0048788.1"/>
    </source>
</evidence>
<gene>
    <name evidence="2" type="ORF">ACFFJP_10875</name>
</gene>
<keyword evidence="1" id="KW-0732">Signal</keyword>
<feature type="chain" id="PRO_5046201346" evidence="1">
    <location>
        <begin position="19"/>
        <end position="214"/>
    </location>
</feature>
<sequence length="214" mass="23689">MKSLVLSSLLLTLLPLHADTVFNYDGFYARMKKSEKAEYSDITLSFLLQKTGSSERCVIDSAAITTDISSEPLTFAANGELILPYNELLNSRKALILLKQQSDAVPCDLNFRLRSRMPLDKTLQLAQLQKTHLQFQGLLKDLAGLGKYFLPEMTGVTVLFAEEALVTDVPATLRSRVNCTAKQCQVDLTGVPESAAGAVTFSKTPEYLVPWLQR</sequence>
<dbReference type="Pfam" id="PF11205">
    <property type="entry name" value="DUF2987"/>
    <property type="match status" value="1"/>
</dbReference>